<dbReference type="InterPro" id="IPR036691">
    <property type="entry name" value="Endo/exonu/phosph_ase_sf"/>
</dbReference>
<dbReference type="Proteomes" id="UP001243330">
    <property type="component" value="Unassembled WGS sequence"/>
</dbReference>
<organism evidence="3 4">
    <name type="scientific">Colletotrichum chrysophilum</name>
    <dbReference type="NCBI Taxonomy" id="1836956"/>
    <lineage>
        <taxon>Eukaryota</taxon>
        <taxon>Fungi</taxon>
        <taxon>Dikarya</taxon>
        <taxon>Ascomycota</taxon>
        <taxon>Pezizomycotina</taxon>
        <taxon>Sordariomycetes</taxon>
        <taxon>Hypocreomycetidae</taxon>
        <taxon>Glomerellales</taxon>
        <taxon>Glomerellaceae</taxon>
        <taxon>Colletotrichum</taxon>
        <taxon>Colletotrichum gloeosporioides species complex</taxon>
    </lineage>
</organism>
<accession>A0AAD9E6W8</accession>
<dbReference type="PANTHER" id="PTHR33481:SF1">
    <property type="entry name" value="ENDONUCLEASE_EXONUCLEASE_PHOSPHATASE DOMAIN-CONTAINING PROTEIN-RELATED"/>
    <property type="match status" value="1"/>
</dbReference>
<dbReference type="Pfam" id="PF00078">
    <property type="entry name" value="RVT_1"/>
    <property type="match status" value="1"/>
</dbReference>
<feature type="non-terminal residue" evidence="3">
    <location>
        <position position="1"/>
    </location>
</feature>
<protein>
    <recommendedName>
        <fullName evidence="2">Reverse transcriptase domain-containing protein</fullName>
    </recommendedName>
</protein>
<gene>
    <name evidence="3" type="ORF">CCHR01_19793</name>
</gene>
<dbReference type="PROSITE" id="PS50878">
    <property type="entry name" value="RT_POL"/>
    <property type="match status" value="1"/>
</dbReference>
<evidence type="ECO:0000256" key="1">
    <source>
        <dbReference type="SAM" id="MobiDB-lite"/>
    </source>
</evidence>
<proteinExistence type="predicted"/>
<feature type="region of interest" description="Disordered" evidence="1">
    <location>
        <begin position="518"/>
        <end position="558"/>
    </location>
</feature>
<dbReference type="EMBL" id="JAQOWY010001124">
    <property type="protein sequence ID" value="KAK1837585.1"/>
    <property type="molecule type" value="Genomic_DNA"/>
</dbReference>
<dbReference type="Pfam" id="PF14529">
    <property type="entry name" value="Exo_endo_phos_2"/>
    <property type="match status" value="1"/>
</dbReference>
<dbReference type="InterPro" id="IPR000477">
    <property type="entry name" value="RT_dom"/>
</dbReference>
<evidence type="ECO:0000259" key="2">
    <source>
        <dbReference type="PROSITE" id="PS50878"/>
    </source>
</evidence>
<dbReference type="Gene3D" id="3.60.10.10">
    <property type="entry name" value="Endonuclease/exonuclease/phosphatase"/>
    <property type="match status" value="1"/>
</dbReference>
<dbReference type="PANTHER" id="PTHR33481">
    <property type="entry name" value="REVERSE TRANSCRIPTASE"/>
    <property type="match status" value="1"/>
</dbReference>
<dbReference type="GO" id="GO:0003824">
    <property type="term" value="F:catalytic activity"/>
    <property type="evidence" value="ECO:0007669"/>
    <property type="project" value="InterPro"/>
</dbReference>
<feature type="domain" description="Reverse transcriptase" evidence="2">
    <location>
        <begin position="520"/>
        <end position="766"/>
    </location>
</feature>
<evidence type="ECO:0000313" key="3">
    <source>
        <dbReference type="EMBL" id="KAK1837585.1"/>
    </source>
</evidence>
<keyword evidence="4" id="KW-1185">Reference proteome</keyword>
<dbReference type="SUPFAM" id="SSF56219">
    <property type="entry name" value="DNase I-like"/>
    <property type="match status" value="1"/>
</dbReference>
<evidence type="ECO:0000313" key="4">
    <source>
        <dbReference type="Proteomes" id="UP001243330"/>
    </source>
</evidence>
<dbReference type="InterPro" id="IPR005135">
    <property type="entry name" value="Endo/exonuclease/phosphatase"/>
</dbReference>
<sequence>ASWRCGAITVDPRNADRIRIICRDDAEHKLIKQIAEKSFGPGTRVLQDELYPVKVDNVKRTEVLDKKGNVRAKAAEALSRENEITVAKISWLSKKDMPKAYGSMVVFVTKASDARRLISEGFFHVGGESGTTMAFERRPSPQQCYNCQHITRKVQILQLNVRKQAAVHESLMNDEALRDFTAIALPMASPDITAALVRLPDRRLLVASVHVPVQNPQMLRQACDLLRQAITNVRGGTGERVDVVLVGDFNRHDYLWGGEGVSKDRQGEADPIMDMMSEYSLLSLLPRGTKTWEKNEAATTIDLSLASEEIARTVVRCEIHPKNHGSDHRAIETVFDIAAPEAESRPRLLLNNAPWKQINERIESSLRQVPPGGTVQERTDRLMSAVCEAVKALTPTVKPSRYAKRWWTADLTQLRQIHTHWRNRARAERRAGNIRPGLEERAHAAARQYHDAIQQLKKSHWEDFLADDANIWKAAKYLDVSKGASLDKIPQLKRADGSQTGDAAEQAEQLLSTFFPPLPSNIEDEGARPQRSPVPFPDLTLGENVSRTLSRHRPPPYDPLRRAQAEIGREGAGTAAGVHLQSVEKKKVVSLVSFDVKGAYNGVYKERLFQRLKARGMPEKLVKSIDAFYSHRTASILVNGHESEARPLPQAGLPQGSPLSPILFLFFNADLVQHQIDENGGALAFVDDYTAWVTGSSREANRQGIQDIIDRALEWERRSGATFETDKTAIIHFTLNWRLPPDSNSFVIKGDTVRPKDHVKVLGVTMDTKLRFEKHIADATTKGLEAVLGLRRLKDESDQPGADDWGPGDCRDLHHSGHGGC</sequence>
<name>A0AAD9E6W8_9PEZI</name>
<reference evidence="3" key="1">
    <citation type="submission" date="2023-01" db="EMBL/GenBank/DDBJ databases">
        <title>Colletotrichum chrysophilum M932 genome sequence.</title>
        <authorList>
            <person name="Baroncelli R."/>
        </authorList>
    </citation>
    <scope>NUCLEOTIDE SEQUENCE</scope>
    <source>
        <strain evidence="3">M932</strain>
    </source>
</reference>
<dbReference type="AlphaFoldDB" id="A0AAD9E6W8"/>
<comment type="caution">
    <text evidence="3">The sequence shown here is derived from an EMBL/GenBank/DDBJ whole genome shotgun (WGS) entry which is preliminary data.</text>
</comment>